<evidence type="ECO:0000256" key="2">
    <source>
        <dbReference type="ARBA" id="ARBA00022692"/>
    </source>
</evidence>
<dbReference type="AlphaFoldDB" id="A0A6G7PWD2"/>
<dbReference type="RefSeq" id="WP_166031941.1">
    <property type="nucleotide sequence ID" value="NZ_CP048877.1"/>
</dbReference>
<comment type="subcellular location">
    <subcellularLocation>
        <location evidence="1">Membrane</location>
        <topology evidence="1">Multi-pass membrane protein</topology>
    </subcellularLocation>
</comment>
<name>A0A6G7PWD2_9BACT</name>
<evidence type="ECO:0000259" key="7">
    <source>
        <dbReference type="Pfam" id="PF05140"/>
    </source>
</evidence>
<sequence length="423" mass="48793">MLRLSKFFLKRGFISWLILALLLASLFQALIPQERSDDSLHLIRRLNGLFLLLVASLSLVSLALALKRLWSRERRPPHPLGKKVLLEPSFNGSLVPLRNKLESLGYVFTAEGQEWLLFERHRIGRWGTFVFHLGLFLVVLSFIYRGMWGARGYLQIMEGERLERIKDRHWLVKETGLLISRFEPNFGLALLSCNVRYQDGELFDINSRLRLLGKLRKEMETSLRGPLRYQGFRLYQAPDFGFVTTLYLRDQKGEFISAHYFLDPPSRPGEGFVGGGDFPGRDYSLNIKFYPNLFDQQALDPAWPGIYIQVQRAGELLFEGRLFFSQTISLGDERLTFGRLAYWTGLVVTSHQGEGVFFAGLLAAVLGAILVYFLPPRRIFLVLDANQALWVFLWSPYPGRFFPQEEDFLISEFRKVLANQNGR</sequence>
<dbReference type="Pfam" id="PF05140">
    <property type="entry name" value="ResB"/>
    <property type="match status" value="1"/>
</dbReference>
<keyword evidence="4 6" id="KW-1133">Transmembrane helix</keyword>
<gene>
    <name evidence="8" type="ORF">G4V39_05310</name>
</gene>
<feature type="transmembrane region" description="Helical" evidence="6">
    <location>
        <begin position="45"/>
        <end position="66"/>
    </location>
</feature>
<evidence type="ECO:0000256" key="5">
    <source>
        <dbReference type="ARBA" id="ARBA00023136"/>
    </source>
</evidence>
<accession>A0A6G7PWD2</accession>
<proteinExistence type="predicted"/>
<keyword evidence="9" id="KW-1185">Reference proteome</keyword>
<feature type="domain" description="ResB-like" evidence="7">
    <location>
        <begin position="98"/>
        <end position="237"/>
    </location>
</feature>
<dbReference type="GO" id="GO:0017004">
    <property type="term" value="P:cytochrome complex assembly"/>
    <property type="evidence" value="ECO:0007669"/>
    <property type="project" value="UniProtKB-KW"/>
</dbReference>
<feature type="transmembrane region" description="Helical" evidence="6">
    <location>
        <begin position="129"/>
        <end position="148"/>
    </location>
</feature>
<evidence type="ECO:0000256" key="1">
    <source>
        <dbReference type="ARBA" id="ARBA00004141"/>
    </source>
</evidence>
<evidence type="ECO:0000256" key="3">
    <source>
        <dbReference type="ARBA" id="ARBA00022748"/>
    </source>
</evidence>
<evidence type="ECO:0000256" key="6">
    <source>
        <dbReference type="SAM" id="Phobius"/>
    </source>
</evidence>
<evidence type="ECO:0000256" key="4">
    <source>
        <dbReference type="ARBA" id="ARBA00022989"/>
    </source>
</evidence>
<organism evidence="8 9">
    <name type="scientific">Thermosulfuriphilus ammonigenes</name>
    <dbReference type="NCBI Taxonomy" id="1936021"/>
    <lineage>
        <taxon>Bacteria</taxon>
        <taxon>Pseudomonadati</taxon>
        <taxon>Thermodesulfobacteriota</taxon>
        <taxon>Thermodesulfobacteria</taxon>
        <taxon>Thermodesulfobacteriales</taxon>
        <taxon>Thermodesulfobacteriaceae</taxon>
        <taxon>Thermosulfuriphilus</taxon>
    </lineage>
</organism>
<evidence type="ECO:0000313" key="9">
    <source>
        <dbReference type="Proteomes" id="UP000502179"/>
    </source>
</evidence>
<dbReference type="GO" id="GO:0016020">
    <property type="term" value="C:membrane"/>
    <property type="evidence" value="ECO:0007669"/>
    <property type="project" value="UniProtKB-SubCell"/>
</dbReference>
<dbReference type="EMBL" id="CP048877">
    <property type="protein sequence ID" value="QIJ71723.1"/>
    <property type="molecule type" value="Genomic_DNA"/>
</dbReference>
<reference evidence="8 9" key="1">
    <citation type="submission" date="2020-02" db="EMBL/GenBank/DDBJ databases">
        <title>Genome analysis of Thermosulfuriphilus ammonigenes ST65T, an anaerobic thermophilic chemolithoautotrophic bacterium isolated from a deep-sea hydrothermal vent.</title>
        <authorList>
            <person name="Slobodkina G."/>
            <person name="Allioux M."/>
            <person name="Merkel A."/>
            <person name="Alain K."/>
            <person name="Jebbar M."/>
            <person name="Slobodkin A."/>
        </authorList>
    </citation>
    <scope>NUCLEOTIDE SEQUENCE [LARGE SCALE GENOMIC DNA]</scope>
    <source>
        <strain evidence="8 9">ST65</strain>
    </source>
</reference>
<feature type="transmembrane region" description="Helical" evidence="6">
    <location>
        <begin position="356"/>
        <end position="374"/>
    </location>
</feature>
<dbReference type="InterPro" id="IPR007816">
    <property type="entry name" value="ResB-like_domain"/>
</dbReference>
<keyword evidence="3" id="KW-0201">Cytochrome c-type biogenesis</keyword>
<protein>
    <submittedName>
        <fullName evidence="8">Cytochrome c biogenesis protein ResB</fullName>
    </submittedName>
</protein>
<dbReference type="PANTHER" id="PTHR31566:SF0">
    <property type="entry name" value="CYTOCHROME C BIOGENESIS PROTEIN CCS1, CHLOROPLASTIC"/>
    <property type="match status" value="1"/>
</dbReference>
<evidence type="ECO:0000313" key="8">
    <source>
        <dbReference type="EMBL" id="QIJ71723.1"/>
    </source>
</evidence>
<keyword evidence="5 6" id="KW-0472">Membrane</keyword>
<dbReference type="Proteomes" id="UP000502179">
    <property type="component" value="Chromosome"/>
</dbReference>
<keyword evidence="2 6" id="KW-0812">Transmembrane</keyword>
<dbReference type="KEGG" id="tav:G4V39_05310"/>
<dbReference type="InterPro" id="IPR023494">
    <property type="entry name" value="Cyt_c_bgen_Ccs1/CcsB/ResB"/>
</dbReference>
<dbReference type="PANTHER" id="PTHR31566">
    <property type="entry name" value="CYTOCHROME C BIOGENESIS PROTEIN CCS1, CHLOROPLASTIC"/>
    <property type="match status" value="1"/>
</dbReference>